<feature type="region of interest" description="Disordered" evidence="2">
    <location>
        <begin position="61"/>
        <end position="82"/>
    </location>
</feature>
<dbReference type="Proteomes" id="UP001218218">
    <property type="component" value="Unassembled WGS sequence"/>
</dbReference>
<feature type="domain" description="HTH CENPB-type" evidence="3">
    <location>
        <begin position="71"/>
        <end position="141"/>
    </location>
</feature>
<feature type="region of interest" description="Disordered" evidence="2">
    <location>
        <begin position="1"/>
        <end position="46"/>
    </location>
</feature>
<feature type="compositionally biased region" description="Basic and acidic residues" evidence="2">
    <location>
        <begin position="12"/>
        <end position="21"/>
    </location>
</feature>
<evidence type="ECO:0000313" key="5">
    <source>
        <dbReference type="Proteomes" id="UP001218218"/>
    </source>
</evidence>
<comment type="caution">
    <text evidence="4">The sequence shown here is derived from an EMBL/GenBank/DDBJ whole genome shotgun (WGS) entry which is preliminary data.</text>
</comment>
<gene>
    <name evidence="4" type="ORF">DFH08DRAFT_879860</name>
</gene>
<reference evidence="4" key="1">
    <citation type="submission" date="2023-03" db="EMBL/GenBank/DDBJ databases">
        <title>Massive genome expansion in bonnet fungi (Mycena s.s.) driven by repeated elements and novel gene families across ecological guilds.</title>
        <authorList>
            <consortium name="Lawrence Berkeley National Laboratory"/>
            <person name="Harder C.B."/>
            <person name="Miyauchi S."/>
            <person name="Viragh M."/>
            <person name="Kuo A."/>
            <person name="Thoen E."/>
            <person name="Andreopoulos B."/>
            <person name="Lu D."/>
            <person name="Skrede I."/>
            <person name="Drula E."/>
            <person name="Henrissat B."/>
            <person name="Morin E."/>
            <person name="Kohler A."/>
            <person name="Barry K."/>
            <person name="LaButti K."/>
            <person name="Morin E."/>
            <person name="Salamov A."/>
            <person name="Lipzen A."/>
            <person name="Mereny Z."/>
            <person name="Hegedus B."/>
            <person name="Baldrian P."/>
            <person name="Stursova M."/>
            <person name="Weitz H."/>
            <person name="Taylor A."/>
            <person name="Grigoriev I.V."/>
            <person name="Nagy L.G."/>
            <person name="Martin F."/>
            <person name="Kauserud H."/>
        </authorList>
    </citation>
    <scope>NUCLEOTIDE SEQUENCE</scope>
    <source>
        <strain evidence="4">CBHHK002</strain>
    </source>
</reference>
<keyword evidence="1" id="KW-0238">DNA-binding</keyword>
<organism evidence="4 5">
    <name type="scientific">Mycena albidolilacea</name>
    <dbReference type="NCBI Taxonomy" id="1033008"/>
    <lineage>
        <taxon>Eukaryota</taxon>
        <taxon>Fungi</taxon>
        <taxon>Dikarya</taxon>
        <taxon>Basidiomycota</taxon>
        <taxon>Agaricomycotina</taxon>
        <taxon>Agaricomycetes</taxon>
        <taxon>Agaricomycetidae</taxon>
        <taxon>Agaricales</taxon>
        <taxon>Marasmiineae</taxon>
        <taxon>Mycenaceae</taxon>
        <taxon>Mycena</taxon>
    </lineage>
</organism>
<name>A0AAD7EK31_9AGAR</name>
<accession>A0AAD7EK31</accession>
<dbReference type="EMBL" id="JARIHO010000033">
    <property type="protein sequence ID" value="KAJ7333972.1"/>
    <property type="molecule type" value="Genomic_DNA"/>
</dbReference>
<dbReference type="PROSITE" id="PS51253">
    <property type="entry name" value="HTH_CENPB"/>
    <property type="match status" value="1"/>
</dbReference>
<evidence type="ECO:0000256" key="1">
    <source>
        <dbReference type="ARBA" id="ARBA00023125"/>
    </source>
</evidence>
<proteinExistence type="predicted"/>
<sequence>MPPTGNPLGRPRGTDAQRARWAEQQPESTYEHAKEALHTAGGGTYEDAAVVHDVPLSSLWHRDHGHQSRRDGHEKQKKVSTAEEEELVKLLRELDSGGLHFDREFLMARAQDILDERGSDDVITRSWYRKFRARFPDLKTQLSERKDVARSDAEKDPARFDKAFKNVRVLFCVKSAFYLCVV</sequence>
<evidence type="ECO:0000256" key="2">
    <source>
        <dbReference type="SAM" id="MobiDB-lite"/>
    </source>
</evidence>
<protein>
    <recommendedName>
        <fullName evidence="3">HTH CENPB-type domain-containing protein</fullName>
    </recommendedName>
</protein>
<feature type="compositionally biased region" description="Basic and acidic residues" evidence="2">
    <location>
        <begin position="61"/>
        <end position="74"/>
    </location>
</feature>
<dbReference type="GO" id="GO:0003677">
    <property type="term" value="F:DNA binding"/>
    <property type="evidence" value="ECO:0007669"/>
    <property type="project" value="UniProtKB-KW"/>
</dbReference>
<dbReference type="AlphaFoldDB" id="A0AAD7EK31"/>
<evidence type="ECO:0000259" key="3">
    <source>
        <dbReference type="PROSITE" id="PS51253"/>
    </source>
</evidence>
<evidence type="ECO:0000313" key="4">
    <source>
        <dbReference type="EMBL" id="KAJ7333972.1"/>
    </source>
</evidence>
<dbReference type="InterPro" id="IPR006600">
    <property type="entry name" value="HTH_CenpB_DNA-bd_dom"/>
</dbReference>
<keyword evidence="5" id="KW-1185">Reference proteome</keyword>